<dbReference type="PROSITE" id="PS50097">
    <property type="entry name" value="BTB"/>
    <property type="match status" value="1"/>
</dbReference>
<protein>
    <recommendedName>
        <fullName evidence="1">BTB domain-containing protein</fullName>
    </recommendedName>
</protein>
<evidence type="ECO:0000259" key="1">
    <source>
        <dbReference type="PROSITE" id="PS50097"/>
    </source>
</evidence>
<dbReference type="SMART" id="SM00225">
    <property type="entry name" value="BTB"/>
    <property type="match status" value="1"/>
</dbReference>
<dbReference type="EMBL" id="JASBNA010000006">
    <property type="protein sequence ID" value="KAK7690464.1"/>
    <property type="molecule type" value="Genomic_DNA"/>
</dbReference>
<sequence length="325" mass="36397">MTLQQNVPRAVEAGLWFDDGNIILVAEDTPFKVHRSMLSQRSEVLSNILSVPQPPTPDESDLLDGIPVVHVSDTWKEISYVLLAFYQGYKLFGDGKPISFTVVSAFLRLGHKYEIPELQQSAISRLQTCFPVRLSDFKNAKTCDENPEDGYLHFEPPLIHMRLEEVPGVINLARAYDLLSLLPSAFYLCSFLPTRTLIDGSQDEDGNQLLLSKSDITACIDGHITLMQEDIVTISSMSGKIAPTCPSKSCLIAELFLPTKMDWISVVKESGGSLDHASWLDSNMVDICRYCKAELKTRWDRHRARTWILLCDTFGIGDTPEGWGL</sequence>
<accession>A0AAW0GFI0</accession>
<name>A0AAW0GFI0_9APHY</name>
<dbReference type="InterPro" id="IPR000210">
    <property type="entry name" value="BTB/POZ_dom"/>
</dbReference>
<dbReference type="Gene3D" id="3.30.710.10">
    <property type="entry name" value="Potassium Channel Kv1.1, Chain A"/>
    <property type="match status" value="1"/>
</dbReference>
<dbReference type="InterPro" id="IPR011333">
    <property type="entry name" value="SKP1/BTB/POZ_sf"/>
</dbReference>
<proteinExistence type="predicted"/>
<organism evidence="2 3">
    <name type="scientific">Cerrena zonata</name>
    <dbReference type="NCBI Taxonomy" id="2478898"/>
    <lineage>
        <taxon>Eukaryota</taxon>
        <taxon>Fungi</taxon>
        <taxon>Dikarya</taxon>
        <taxon>Basidiomycota</taxon>
        <taxon>Agaricomycotina</taxon>
        <taxon>Agaricomycetes</taxon>
        <taxon>Polyporales</taxon>
        <taxon>Cerrenaceae</taxon>
        <taxon>Cerrena</taxon>
    </lineage>
</organism>
<feature type="domain" description="BTB" evidence="1">
    <location>
        <begin position="20"/>
        <end position="88"/>
    </location>
</feature>
<gene>
    <name evidence="2" type="ORF">QCA50_005562</name>
</gene>
<evidence type="ECO:0000313" key="3">
    <source>
        <dbReference type="Proteomes" id="UP001385951"/>
    </source>
</evidence>
<evidence type="ECO:0000313" key="2">
    <source>
        <dbReference type="EMBL" id="KAK7690464.1"/>
    </source>
</evidence>
<reference evidence="2 3" key="1">
    <citation type="submission" date="2022-09" db="EMBL/GenBank/DDBJ databases">
        <authorList>
            <person name="Palmer J.M."/>
        </authorList>
    </citation>
    <scope>NUCLEOTIDE SEQUENCE [LARGE SCALE GENOMIC DNA]</scope>
    <source>
        <strain evidence="2 3">DSM 7382</strain>
    </source>
</reference>
<dbReference type="AlphaFoldDB" id="A0AAW0GFI0"/>
<comment type="caution">
    <text evidence="2">The sequence shown here is derived from an EMBL/GenBank/DDBJ whole genome shotgun (WGS) entry which is preliminary data.</text>
</comment>
<keyword evidence="3" id="KW-1185">Reference proteome</keyword>
<dbReference type="Proteomes" id="UP001385951">
    <property type="component" value="Unassembled WGS sequence"/>
</dbReference>